<dbReference type="SUPFAM" id="SSF53590">
    <property type="entry name" value="Nucleoside hydrolase"/>
    <property type="match status" value="1"/>
</dbReference>
<feature type="domain" description="Inosine/uridine-preferring nucleoside hydrolase" evidence="3">
    <location>
        <begin position="194"/>
        <end position="387"/>
    </location>
</feature>
<feature type="domain" description="ZSWIM3 N-terminal" evidence="4">
    <location>
        <begin position="5"/>
        <end position="108"/>
    </location>
</feature>
<protein>
    <submittedName>
        <fullName evidence="5">Uncharacterized protein</fullName>
    </submittedName>
</protein>
<dbReference type="GO" id="GO:0016799">
    <property type="term" value="F:hydrolase activity, hydrolyzing N-glycosyl compounds"/>
    <property type="evidence" value="ECO:0007669"/>
    <property type="project" value="InterPro"/>
</dbReference>
<comment type="caution">
    <text evidence="5">The sequence shown here is derived from an EMBL/GenBank/DDBJ whole genome shotgun (WGS) entry which is preliminary data.</text>
</comment>
<evidence type="ECO:0000256" key="1">
    <source>
        <dbReference type="ARBA" id="ARBA00009176"/>
    </source>
</evidence>
<dbReference type="EMBL" id="RQTK01000985">
    <property type="protein sequence ID" value="RUS73014.1"/>
    <property type="molecule type" value="Genomic_DNA"/>
</dbReference>
<comment type="similarity">
    <text evidence="1">Belongs to the IUNH family.</text>
</comment>
<organism evidence="5 6">
    <name type="scientific">Elysia chlorotica</name>
    <name type="common">Eastern emerald elysia</name>
    <name type="synonym">Sea slug</name>
    <dbReference type="NCBI Taxonomy" id="188477"/>
    <lineage>
        <taxon>Eukaryota</taxon>
        <taxon>Metazoa</taxon>
        <taxon>Spiralia</taxon>
        <taxon>Lophotrochozoa</taxon>
        <taxon>Mollusca</taxon>
        <taxon>Gastropoda</taxon>
        <taxon>Heterobranchia</taxon>
        <taxon>Euthyneura</taxon>
        <taxon>Panpulmonata</taxon>
        <taxon>Sacoglossa</taxon>
        <taxon>Placobranchoidea</taxon>
        <taxon>Plakobranchidae</taxon>
        <taxon>Elysia</taxon>
    </lineage>
</organism>
<dbReference type="Pfam" id="PF01156">
    <property type="entry name" value="IU_nuc_hydro"/>
    <property type="match status" value="1"/>
</dbReference>
<dbReference type="InterPro" id="IPR036452">
    <property type="entry name" value="Ribo_hydro-like"/>
</dbReference>
<sequence>MSIINVDDEFSSYEEVEERIQQLQDTEKFKLWKRDSRTIAAAIKRMPKRVFNPEVKYNELLYCCVYGGRETKDELRSMRQRCPYQIKFRCTQDGQRLRVVSITPNHNHGPAEATEADVGESKTAVSPSPPASDADADEEEEAFTSNSSDVNIEDMMDSPDTNNLAMSNTSDGLSGLQPVKLVSNMSFKQPKLKVILDVDTGIDDSHAIMLALAHHNVEILAITCANGNVNVDLVVENTLRVLHACGREDIPIYRGAECSLLGNTSQFENFSGEAWNTPVDTSVVQKEHAANAIIRIISNYPGEVTVVALAPLTNLALAMRLDSTVGRKIKDLYIMGGNIEGRGRISPCAEFNFYNDPEAAQVVLKEFINITILPYEVCRKFLLPWDFFD</sequence>
<dbReference type="PANTHER" id="PTHR46190">
    <property type="entry name" value="SI:CH211-201H21.5-RELATED"/>
    <property type="match status" value="1"/>
</dbReference>
<feature type="non-terminal residue" evidence="5">
    <location>
        <position position="389"/>
    </location>
</feature>
<dbReference type="InterPro" id="IPR048325">
    <property type="entry name" value="ZSWIM3_N"/>
</dbReference>
<gene>
    <name evidence="5" type="ORF">EGW08_019220</name>
</gene>
<accession>A0A3S1BRA5</accession>
<keyword evidence="6" id="KW-1185">Reference proteome</keyword>
<dbReference type="AlphaFoldDB" id="A0A3S1BRA5"/>
<evidence type="ECO:0000259" key="3">
    <source>
        <dbReference type="Pfam" id="PF01156"/>
    </source>
</evidence>
<evidence type="ECO:0000259" key="4">
    <source>
        <dbReference type="Pfam" id="PF21599"/>
    </source>
</evidence>
<dbReference type="PANTHER" id="PTHR46190:SF1">
    <property type="entry name" value="SI:CH211-201H21.5"/>
    <property type="match status" value="1"/>
</dbReference>
<dbReference type="Proteomes" id="UP000271974">
    <property type="component" value="Unassembled WGS sequence"/>
</dbReference>
<dbReference type="InterPro" id="IPR052775">
    <property type="entry name" value="IUN_hydrolase"/>
</dbReference>
<dbReference type="Pfam" id="PF21599">
    <property type="entry name" value="ZSWIM3_N"/>
    <property type="match status" value="1"/>
</dbReference>
<reference evidence="5 6" key="1">
    <citation type="submission" date="2019-01" db="EMBL/GenBank/DDBJ databases">
        <title>A draft genome assembly of the solar-powered sea slug Elysia chlorotica.</title>
        <authorList>
            <person name="Cai H."/>
            <person name="Li Q."/>
            <person name="Fang X."/>
            <person name="Li J."/>
            <person name="Curtis N.E."/>
            <person name="Altenburger A."/>
            <person name="Shibata T."/>
            <person name="Feng M."/>
            <person name="Maeda T."/>
            <person name="Schwartz J.A."/>
            <person name="Shigenobu S."/>
            <person name="Lundholm N."/>
            <person name="Nishiyama T."/>
            <person name="Yang H."/>
            <person name="Hasebe M."/>
            <person name="Li S."/>
            <person name="Pierce S.K."/>
            <person name="Wang J."/>
        </authorList>
    </citation>
    <scope>NUCLEOTIDE SEQUENCE [LARGE SCALE GENOMIC DNA]</scope>
    <source>
        <strain evidence="5">EC2010</strain>
        <tissue evidence="5">Whole organism of an adult</tissue>
    </source>
</reference>
<feature type="compositionally biased region" description="Polar residues" evidence="2">
    <location>
        <begin position="159"/>
        <end position="170"/>
    </location>
</feature>
<evidence type="ECO:0000313" key="5">
    <source>
        <dbReference type="EMBL" id="RUS73014.1"/>
    </source>
</evidence>
<name>A0A3S1BRA5_ELYCH</name>
<feature type="region of interest" description="Disordered" evidence="2">
    <location>
        <begin position="103"/>
        <end position="170"/>
    </location>
</feature>
<evidence type="ECO:0000256" key="2">
    <source>
        <dbReference type="SAM" id="MobiDB-lite"/>
    </source>
</evidence>
<dbReference type="STRING" id="188477.A0A3S1BRA5"/>
<dbReference type="InterPro" id="IPR001910">
    <property type="entry name" value="Inosine/uridine_hydrolase_dom"/>
</dbReference>
<evidence type="ECO:0000313" key="6">
    <source>
        <dbReference type="Proteomes" id="UP000271974"/>
    </source>
</evidence>
<dbReference type="OrthoDB" id="432381at2759"/>
<proteinExistence type="inferred from homology"/>
<dbReference type="Gene3D" id="3.90.245.10">
    <property type="entry name" value="Ribonucleoside hydrolase-like"/>
    <property type="match status" value="1"/>
</dbReference>